<protein>
    <submittedName>
        <fullName evidence="2">Uncharacterized protein</fullName>
    </submittedName>
</protein>
<dbReference type="AlphaFoldDB" id="A0A6P2DHD1"/>
<dbReference type="Proteomes" id="UP000464178">
    <property type="component" value="Chromosome"/>
</dbReference>
<name>A0A6P2DHD1_9BACT</name>
<keyword evidence="3" id="KW-1185">Reference proteome</keyword>
<evidence type="ECO:0000313" key="3">
    <source>
        <dbReference type="Proteomes" id="UP000464178"/>
    </source>
</evidence>
<gene>
    <name evidence="2" type="ORF">SOIL9_81710</name>
</gene>
<feature type="region of interest" description="Disordered" evidence="1">
    <location>
        <begin position="1"/>
        <end position="21"/>
    </location>
</feature>
<feature type="compositionally biased region" description="Basic and acidic residues" evidence="1">
    <location>
        <begin position="1"/>
        <end position="16"/>
    </location>
</feature>
<evidence type="ECO:0000256" key="1">
    <source>
        <dbReference type="SAM" id="MobiDB-lite"/>
    </source>
</evidence>
<feature type="region of interest" description="Disordered" evidence="1">
    <location>
        <begin position="55"/>
        <end position="77"/>
    </location>
</feature>
<reference evidence="2 3" key="1">
    <citation type="submission" date="2019-05" db="EMBL/GenBank/DDBJ databases">
        <authorList>
            <consortium name="Science for Life Laboratories"/>
        </authorList>
    </citation>
    <scope>NUCLEOTIDE SEQUENCE [LARGE SCALE GENOMIC DNA]</scope>
    <source>
        <strain evidence="2">Soil9</strain>
    </source>
</reference>
<organism evidence="2 3">
    <name type="scientific">Gemmata massiliana</name>
    <dbReference type="NCBI Taxonomy" id="1210884"/>
    <lineage>
        <taxon>Bacteria</taxon>
        <taxon>Pseudomonadati</taxon>
        <taxon>Planctomycetota</taxon>
        <taxon>Planctomycetia</taxon>
        <taxon>Gemmatales</taxon>
        <taxon>Gemmataceae</taxon>
        <taxon>Gemmata</taxon>
    </lineage>
</organism>
<dbReference type="EMBL" id="LR593886">
    <property type="protein sequence ID" value="VTS00477.1"/>
    <property type="molecule type" value="Genomic_DNA"/>
</dbReference>
<accession>A0A6P2DHD1</accession>
<proteinExistence type="predicted"/>
<evidence type="ECO:0000313" key="2">
    <source>
        <dbReference type="EMBL" id="VTS00477.1"/>
    </source>
</evidence>
<dbReference type="RefSeq" id="WP_162672181.1">
    <property type="nucleotide sequence ID" value="NZ_LR593886.1"/>
</dbReference>
<sequence>MTHTTETDARPERNPTEDADERAELLAALKAASEWIDAQLFVRRTGIQERVRNAITRAEATKPAPDPDPAPVERREI</sequence>
<dbReference type="KEGG" id="gms:SOIL9_81710"/>